<comment type="function">
    <text evidence="6">Sigma factors are initiation factors that promote the attachment of RNA polymerase to specific initiation sites and are then released.</text>
</comment>
<accession>A0ABS4GDL8</accession>
<comment type="caution">
    <text evidence="7">The sequence shown here is derived from an EMBL/GenBank/DDBJ whole genome shotgun (WGS) entry which is preliminary data.</text>
</comment>
<keyword evidence="6" id="KW-0346">Stress response</keyword>
<proteinExistence type="inferred from homology"/>
<comment type="subcellular location">
    <subcellularLocation>
        <location evidence="6">Cytoplasm</location>
    </subcellularLocation>
</comment>
<evidence type="ECO:0000256" key="1">
    <source>
        <dbReference type="ARBA" id="ARBA00022490"/>
    </source>
</evidence>
<evidence type="ECO:0000313" key="8">
    <source>
        <dbReference type="Proteomes" id="UP001519342"/>
    </source>
</evidence>
<dbReference type="Proteomes" id="UP001519342">
    <property type="component" value="Unassembled WGS sequence"/>
</dbReference>
<evidence type="ECO:0000313" key="7">
    <source>
        <dbReference type="EMBL" id="MBP1925791.1"/>
    </source>
</evidence>
<keyword evidence="3 6" id="KW-0731">Sigma factor</keyword>
<dbReference type="InterPro" id="IPR013325">
    <property type="entry name" value="RNA_pol_sigma_r2"/>
</dbReference>
<protein>
    <recommendedName>
        <fullName evidence="6">RNA polymerase sigma factor SigI</fullName>
    </recommendedName>
</protein>
<dbReference type="HAMAP" id="MF_02064">
    <property type="entry name" value="Sigma70_SigI"/>
    <property type="match status" value="1"/>
</dbReference>
<keyword evidence="2 6" id="KW-0805">Transcription regulation</keyword>
<organism evidence="7 8">
    <name type="scientific">Sedimentibacter acidaminivorans</name>
    <dbReference type="NCBI Taxonomy" id="913099"/>
    <lineage>
        <taxon>Bacteria</taxon>
        <taxon>Bacillati</taxon>
        <taxon>Bacillota</taxon>
        <taxon>Tissierellia</taxon>
        <taxon>Sedimentibacter</taxon>
    </lineage>
</organism>
<dbReference type="EMBL" id="JAGGKS010000004">
    <property type="protein sequence ID" value="MBP1925791.1"/>
    <property type="molecule type" value="Genomic_DNA"/>
</dbReference>
<comment type="subunit">
    <text evidence="6">Interacts with RsgI.</text>
</comment>
<sequence>MLIQIFMIREVSVLREIDYMAEESKTDKNTMEKFIVQNEFFILKCASSVARNYVSKSDDEWPVALLAFTEAVKNYSMEKGSFFNFAELVIRRRLIDFIRSQSRYSSEIPVSPSLFNFDTDNDEDETNIKIEVSEKVSHVTDNSLKLEIELANEIFSSYGFSFFDLVDCSPKAKKTKKACAKAVVYMMDNPILVSNMKVKKLLPMKIIENNVNIPRKILDRHRKYIIAAVEIISGDFPYLADYIRFIREEF</sequence>
<reference evidence="7 8" key="1">
    <citation type="submission" date="2021-03" db="EMBL/GenBank/DDBJ databases">
        <title>Genomic Encyclopedia of Type Strains, Phase IV (KMG-IV): sequencing the most valuable type-strain genomes for metagenomic binning, comparative biology and taxonomic classification.</title>
        <authorList>
            <person name="Goeker M."/>
        </authorList>
    </citation>
    <scope>NUCLEOTIDE SEQUENCE [LARGE SCALE GENOMIC DNA]</scope>
    <source>
        <strain evidence="7 8">DSM 24004</strain>
    </source>
</reference>
<keyword evidence="8" id="KW-1185">Reference proteome</keyword>
<dbReference type="RefSeq" id="WP_209511533.1">
    <property type="nucleotide sequence ID" value="NZ_JAGGKS010000004.1"/>
</dbReference>
<gene>
    <name evidence="6" type="primary">sigI</name>
    <name evidence="7" type="ORF">J2Z76_001652</name>
</gene>
<feature type="DNA-binding region" description="H-T-H motif" evidence="6">
    <location>
        <begin position="204"/>
        <end position="223"/>
    </location>
</feature>
<evidence type="ECO:0000256" key="5">
    <source>
        <dbReference type="ARBA" id="ARBA00023163"/>
    </source>
</evidence>
<dbReference type="PIRSF" id="PIRSF038953">
    <property type="entry name" value="SigI"/>
    <property type="match status" value="1"/>
</dbReference>
<keyword evidence="1 6" id="KW-0963">Cytoplasm</keyword>
<keyword evidence="5 6" id="KW-0804">Transcription</keyword>
<dbReference type="SUPFAM" id="SSF88946">
    <property type="entry name" value="Sigma2 domain of RNA polymerase sigma factors"/>
    <property type="match status" value="1"/>
</dbReference>
<keyword evidence="4 6" id="KW-0238">DNA-binding</keyword>
<evidence type="ECO:0000256" key="6">
    <source>
        <dbReference type="HAMAP-Rule" id="MF_02064"/>
    </source>
</evidence>
<dbReference type="Gene3D" id="1.10.1740.10">
    <property type="match status" value="1"/>
</dbReference>
<comment type="activity regulation">
    <text evidence="6">Negatively regulated by the anti-sigma-I factor RsgI.</text>
</comment>
<evidence type="ECO:0000256" key="3">
    <source>
        <dbReference type="ARBA" id="ARBA00023082"/>
    </source>
</evidence>
<name>A0ABS4GDL8_9FIRM</name>
<feature type="short sequence motif" description="Polymerase core binding" evidence="6">
    <location>
        <begin position="59"/>
        <end position="72"/>
    </location>
</feature>
<evidence type="ECO:0000256" key="2">
    <source>
        <dbReference type="ARBA" id="ARBA00023015"/>
    </source>
</evidence>
<evidence type="ECO:0000256" key="4">
    <source>
        <dbReference type="ARBA" id="ARBA00023125"/>
    </source>
</evidence>
<dbReference type="InterPro" id="IPR014244">
    <property type="entry name" value="RNA_pol_sigma-I"/>
</dbReference>
<comment type="similarity">
    <text evidence="6">Belongs to the sigma-70 factor family. SigI subfamily.</text>
</comment>